<sequence>MSGAGLRCALSRFWARSAALSRFASALSRFGFDVALCLGVLVLRLALRLGWHPALARTCTDARTAPCFWCGSGRRAW</sequence>
<gene>
    <name evidence="1" type="ORF">HYPSUDRAFT_43155</name>
</gene>
<accession>A0A0D2NV94</accession>
<dbReference type="EMBL" id="KN817567">
    <property type="protein sequence ID" value="KJA20461.1"/>
    <property type="molecule type" value="Genomic_DNA"/>
</dbReference>
<name>A0A0D2NV94_HYPSF</name>
<reference evidence="2" key="1">
    <citation type="submission" date="2014-04" db="EMBL/GenBank/DDBJ databases">
        <title>Evolutionary Origins and Diversification of the Mycorrhizal Mutualists.</title>
        <authorList>
            <consortium name="DOE Joint Genome Institute"/>
            <consortium name="Mycorrhizal Genomics Consortium"/>
            <person name="Kohler A."/>
            <person name="Kuo A."/>
            <person name="Nagy L.G."/>
            <person name="Floudas D."/>
            <person name="Copeland A."/>
            <person name="Barry K.W."/>
            <person name="Cichocki N."/>
            <person name="Veneault-Fourrey C."/>
            <person name="LaButti K."/>
            <person name="Lindquist E.A."/>
            <person name="Lipzen A."/>
            <person name="Lundell T."/>
            <person name="Morin E."/>
            <person name="Murat C."/>
            <person name="Riley R."/>
            <person name="Ohm R."/>
            <person name="Sun H."/>
            <person name="Tunlid A."/>
            <person name="Henrissat B."/>
            <person name="Grigoriev I.V."/>
            <person name="Hibbett D.S."/>
            <person name="Martin F."/>
        </authorList>
    </citation>
    <scope>NUCLEOTIDE SEQUENCE [LARGE SCALE GENOMIC DNA]</scope>
    <source>
        <strain evidence="2">FD-334 SS-4</strain>
    </source>
</reference>
<dbReference type="Proteomes" id="UP000054270">
    <property type="component" value="Unassembled WGS sequence"/>
</dbReference>
<organism evidence="1 2">
    <name type="scientific">Hypholoma sublateritium (strain FD-334 SS-4)</name>
    <dbReference type="NCBI Taxonomy" id="945553"/>
    <lineage>
        <taxon>Eukaryota</taxon>
        <taxon>Fungi</taxon>
        <taxon>Dikarya</taxon>
        <taxon>Basidiomycota</taxon>
        <taxon>Agaricomycotina</taxon>
        <taxon>Agaricomycetes</taxon>
        <taxon>Agaricomycetidae</taxon>
        <taxon>Agaricales</taxon>
        <taxon>Agaricineae</taxon>
        <taxon>Strophariaceae</taxon>
        <taxon>Hypholoma</taxon>
    </lineage>
</organism>
<protein>
    <submittedName>
        <fullName evidence="1">Uncharacterized protein</fullName>
    </submittedName>
</protein>
<keyword evidence="2" id="KW-1185">Reference proteome</keyword>
<proteinExistence type="predicted"/>
<evidence type="ECO:0000313" key="1">
    <source>
        <dbReference type="EMBL" id="KJA20461.1"/>
    </source>
</evidence>
<evidence type="ECO:0000313" key="2">
    <source>
        <dbReference type="Proteomes" id="UP000054270"/>
    </source>
</evidence>
<dbReference type="AlphaFoldDB" id="A0A0D2NV94"/>